<dbReference type="PaxDb" id="4097-A0A1S3Z5G8"/>
<name>A0A1S3Z5G8_TOBAC</name>
<dbReference type="AlphaFoldDB" id="A0A1S3Z5G8"/>
<dbReference type="OMA" id="ANSHCIT"/>
<gene>
    <name evidence="2" type="primary">LOC107783231</name>
</gene>
<dbReference type="KEGG" id="nta:107783231"/>
<protein>
    <submittedName>
        <fullName evidence="2">Glutamic acid-rich protein-like</fullName>
    </submittedName>
</protein>
<reference evidence="2" key="2">
    <citation type="submission" date="2025-08" db="UniProtKB">
        <authorList>
            <consortium name="RefSeq"/>
        </authorList>
    </citation>
    <scope>IDENTIFICATION</scope>
</reference>
<sequence>MILMEYSKSKKKSQNNQINVQNQKLIMKISSSKNGSGIASHVILLGGVFITAALGFAFLVERKGRKSTQRITKKEKNGNFEDESSKGPHFLLPDSSPCIEQQQPSSNGVEKLSVNDSTSLFSTPCSIQDEKPKLERGDEKRDSQNAIASNHPKEEEEEESPSFERLPIDKEELESLDTKISLLPDPDQEPNEVSKVGIEVIQGNEKTEVADVHQALATIVYNPSQVDNKIEFLIDEKHNDKGEVSELQHTGKIDKDKHKRDLIQEQEKQEIFNPDGSLPESSTSCEQQVLPVQLYNLPLFEHENLTSDFDQEDQVVEAIEFVKTANEDEDKDHRESLYFEEQCTDAEIQIDQFAKKRNLQLQFSDEEECSQEIDQVNSCYEEVILENSPLYLGASEVRNASDQHSAEVIQVIKETNAMDTAASGEHSLEAVHSHIQLVEKQSFEHDCQGNGSEDDIEASETLAMDAVVVEKDLEARSREVKDEVEESVFVHEEEEDVDKDDVAEEVEDDISEGAENSSEQSNSKKIWPADSNQELLLKLKEKKVKEEEEGMKTEDEETCCNSKSTWNEFDITSCQQTNDGKDDSVVNVTERYRTKLMNLDDVAAITRGRRVLLGGLLALIWYLCLKAFSLPTLADSKF</sequence>
<keyword evidence="1" id="KW-1185">Reference proteome</keyword>
<dbReference type="OrthoDB" id="1293325at2759"/>
<evidence type="ECO:0000313" key="2">
    <source>
        <dbReference type="RefSeq" id="XP_016459720.1"/>
    </source>
</evidence>
<proteinExistence type="predicted"/>
<organism evidence="1 2">
    <name type="scientific">Nicotiana tabacum</name>
    <name type="common">Common tobacco</name>
    <dbReference type="NCBI Taxonomy" id="4097"/>
    <lineage>
        <taxon>Eukaryota</taxon>
        <taxon>Viridiplantae</taxon>
        <taxon>Streptophyta</taxon>
        <taxon>Embryophyta</taxon>
        <taxon>Tracheophyta</taxon>
        <taxon>Spermatophyta</taxon>
        <taxon>Magnoliopsida</taxon>
        <taxon>eudicotyledons</taxon>
        <taxon>Gunneridae</taxon>
        <taxon>Pentapetalae</taxon>
        <taxon>asterids</taxon>
        <taxon>lamiids</taxon>
        <taxon>Solanales</taxon>
        <taxon>Solanaceae</taxon>
        <taxon>Nicotianoideae</taxon>
        <taxon>Nicotianeae</taxon>
        <taxon>Nicotiana</taxon>
    </lineage>
</organism>
<dbReference type="RefSeq" id="XP_016459720.1">
    <property type="nucleotide sequence ID" value="XM_016604234.1"/>
</dbReference>
<dbReference type="Proteomes" id="UP000790787">
    <property type="component" value="Chromosome 22"/>
</dbReference>
<accession>A0A1S3Z5G8</accession>
<evidence type="ECO:0000313" key="1">
    <source>
        <dbReference type="Proteomes" id="UP000790787"/>
    </source>
</evidence>
<dbReference type="GeneID" id="107783231"/>
<reference evidence="1" key="1">
    <citation type="journal article" date="2014" name="Nat. Commun.">
        <title>The tobacco genome sequence and its comparison with those of tomato and potato.</title>
        <authorList>
            <person name="Sierro N."/>
            <person name="Battey J.N."/>
            <person name="Ouadi S."/>
            <person name="Bakaher N."/>
            <person name="Bovet L."/>
            <person name="Willig A."/>
            <person name="Goepfert S."/>
            <person name="Peitsch M.C."/>
            <person name="Ivanov N.V."/>
        </authorList>
    </citation>
    <scope>NUCLEOTIDE SEQUENCE [LARGE SCALE GENOMIC DNA]</scope>
</reference>